<reference evidence="4 5" key="1">
    <citation type="submission" date="2020-08" db="EMBL/GenBank/DDBJ databases">
        <title>Plant Genome Project.</title>
        <authorList>
            <person name="Zhang R.-G."/>
        </authorList>
    </citation>
    <scope>NUCLEOTIDE SEQUENCE [LARGE SCALE GENOMIC DNA]</scope>
    <source>
        <tissue evidence="4">Rhizome</tissue>
    </source>
</reference>
<dbReference type="Pfam" id="PF04504">
    <property type="entry name" value="GeBP-like_DBD"/>
    <property type="match status" value="1"/>
</dbReference>
<feature type="compositionally biased region" description="Basic residues" evidence="2">
    <location>
        <begin position="13"/>
        <end position="22"/>
    </location>
</feature>
<feature type="compositionally biased region" description="Basic and acidic residues" evidence="2">
    <location>
        <begin position="1"/>
        <end position="12"/>
    </location>
</feature>
<evidence type="ECO:0000313" key="5">
    <source>
        <dbReference type="Proteomes" id="UP000734854"/>
    </source>
</evidence>
<keyword evidence="5" id="KW-1185">Reference proteome</keyword>
<feature type="compositionally biased region" description="Polar residues" evidence="2">
    <location>
        <begin position="65"/>
        <end position="78"/>
    </location>
</feature>
<comment type="caution">
    <text evidence="4">The sequence shown here is derived from an EMBL/GenBank/DDBJ whole genome shotgun (WGS) entry which is preliminary data.</text>
</comment>
<feature type="region of interest" description="Disordered" evidence="2">
    <location>
        <begin position="1"/>
        <end position="144"/>
    </location>
</feature>
<dbReference type="InterPro" id="IPR007592">
    <property type="entry name" value="GEBP"/>
</dbReference>
<evidence type="ECO:0000259" key="3">
    <source>
        <dbReference type="Pfam" id="PF04504"/>
    </source>
</evidence>
<evidence type="ECO:0000256" key="2">
    <source>
        <dbReference type="SAM" id="MobiDB-lite"/>
    </source>
</evidence>
<comment type="similarity">
    <text evidence="1">Belongs to the GeBP family.</text>
</comment>
<dbReference type="PANTHER" id="PTHR31662:SF28">
    <property type="entry name" value="MYB_SANT-LIKE DOMAIN-CONTAINING PROTEIN"/>
    <property type="match status" value="1"/>
</dbReference>
<dbReference type="GO" id="GO:0006355">
    <property type="term" value="P:regulation of DNA-templated transcription"/>
    <property type="evidence" value="ECO:0007669"/>
    <property type="project" value="InterPro"/>
</dbReference>
<protein>
    <recommendedName>
        <fullName evidence="3">Glabrous enhancer-binding protein-like DBD domain-containing protein</fullName>
    </recommendedName>
</protein>
<name>A0A8J5KRS0_ZINOF</name>
<dbReference type="AlphaFoldDB" id="A0A8J5KRS0"/>
<gene>
    <name evidence="4" type="ORF">ZIOFF_045338</name>
</gene>
<dbReference type="InterPro" id="IPR053932">
    <property type="entry name" value="GeBP-like_DBD"/>
</dbReference>
<feature type="domain" description="Glabrous enhancer-binding protein-like DBD" evidence="3">
    <location>
        <begin position="147"/>
        <end position="206"/>
    </location>
</feature>
<sequence>MARDRSPSSDGHKSRRKAKAARHAADSSVSKGDRETLNPDSKPRDPSPVEKRSHRKGRIARNADDSSGSKGDRQTLSPDSKPRDPSPVEQRSSRKGKTTRYDGGSSGSKGERKSLNLDSTPPEPSPGQQKSSGKAGDPSDSKGDDAAIVILRGAVDFRRLTGLLPTKSNLPAFYDSLKGKLHESLSQERVFNKYCRLRTKLSQAPSNSHVPNGGLLYELAAELWTKDHNKKDVKNVKKEQKTEKPIMDVQMEEKEDLEENEEKLDARQSYRYLIDAAEGHWKTYGLSSALLEASLKRLDSSKAEALQAKWKKHLEDEMKIEVDSHKIYGDIFAFLYATHKRMTS</sequence>
<dbReference type="PANTHER" id="PTHR31662">
    <property type="entry name" value="BNAANNG10740D PROTEIN-RELATED"/>
    <property type="match status" value="1"/>
</dbReference>
<evidence type="ECO:0000256" key="1">
    <source>
        <dbReference type="ARBA" id="ARBA00010820"/>
    </source>
</evidence>
<accession>A0A8J5KRS0</accession>
<proteinExistence type="inferred from homology"/>
<dbReference type="EMBL" id="JACMSC010000012">
    <property type="protein sequence ID" value="KAG6497438.1"/>
    <property type="molecule type" value="Genomic_DNA"/>
</dbReference>
<dbReference type="Proteomes" id="UP000734854">
    <property type="component" value="Unassembled WGS sequence"/>
</dbReference>
<evidence type="ECO:0000313" key="4">
    <source>
        <dbReference type="EMBL" id="KAG6497438.1"/>
    </source>
</evidence>
<organism evidence="4 5">
    <name type="scientific">Zingiber officinale</name>
    <name type="common">Ginger</name>
    <name type="synonym">Amomum zingiber</name>
    <dbReference type="NCBI Taxonomy" id="94328"/>
    <lineage>
        <taxon>Eukaryota</taxon>
        <taxon>Viridiplantae</taxon>
        <taxon>Streptophyta</taxon>
        <taxon>Embryophyta</taxon>
        <taxon>Tracheophyta</taxon>
        <taxon>Spermatophyta</taxon>
        <taxon>Magnoliopsida</taxon>
        <taxon>Liliopsida</taxon>
        <taxon>Zingiberales</taxon>
        <taxon>Zingiberaceae</taxon>
        <taxon>Zingiber</taxon>
    </lineage>
</organism>
<dbReference type="GO" id="GO:0005634">
    <property type="term" value="C:nucleus"/>
    <property type="evidence" value="ECO:0007669"/>
    <property type="project" value="TreeGrafter"/>
</dbReference>
<feature type="compositionally biased region" description="Basic and acidic residues" evidence="2">
    <location>
        <begin position="31"/>
        <end position="51"/>
    </location>
</feature>